<dbReference type="PANTHER" id="PTHR35788:SF1">
    <property type="entry name" value="EXPORTED PROTEIN"/>
    <property type="match status" value="1"/>
</dbReference>
<reference evidence="2" key="4">
    <citation type="submission" date="2016-11" db="EMBL/GenBank/DDBJ databases">
        <authorList>
            <person name="Varghese N."/>
            <person name="Submissions S."/>
        </authorList>
    </citation>
    <scope>NUCLEOTIDE SEQUENCE</scope>
    <source>
        <strain evidence="2">DSM 1682</strain>
    </source>
</reference>
<reference evidence="4" key="3">
    <citation type="submission" date="2016-11" db="EMBL/GenBank/DDBJ databases">
        <authorList>
            <person name="Jaros S."/>
            <person name="Januszkiewicz K."/>
            <person name="Wedrychowicz H."/>
        </authorList>
    </citation>
    <scope>NUCLEOTIDE SEQUENCE [LARGE SCALE GENOMIC DNA]</scope>
    <source>
        <strain evidence="4">DSM 1682</strain>
    </source>
</reference>
<dbReference type="InterPro" id="IPR052913">
    <property type="entry name" value="Glycopeptide_resist_protein"/>
</dbReference>
<evidence type="ECO:0000313" key="4">
    <source>
        <dbReference type="Proteomes" id="UP000184204"/>
    </source>
</evidence>
<dbReference type="PANTHER" id="PTHR35788">
    <property type="entry name" value="EXPORTED PROTEIN-RELATED"/>
    <property type="match status" value="1"/>
</dbReference>
<dbReference type="InterPro" id="IPR007391">
    <property type="entry name" value="Vancomycin_resist_VanW"/>
</dbReference>
<dbReference type="EMBL" id="CP014223">
    <property type="protein sequence ID" value="AMJ42449.1"/>
    <property type="molecule type" value="Genomic_DNA"/>
</dbReference>
<dbReference type="OrthoDB" id="9797191at2"/>
<dbReference type="Proteomes" id="UP000068026">
    <property type="component" value="Chromosome"/>
</dbReference>
<evidence type="ECO:0000313" key="2">
    <source>
        <dbReference type="EMBL" id="SHE34254.1"/>
    </source>
</evidence>
<dbReference type="Pfam" id="PF04294">
    <property type="entry name" value="VanW"/>
    <property type="match status" value="1"/>
</dbReference>
<sequence length="272" mass="31492">MGRKLFCELCPLTYEISRQKCIISRHIRNFTSKEKFAKAKSPLPLPYEIYSHSSFMRRKLGTVDMVLQENKVFNLSLAVPSVNGVLIHPGEIFSFWNLVGNTTLAKSYKTGLAIKMGRPSHDVGGGMCQFTNLIHWMVLHTPLTIIERHQHDQLDLFPDFKRKVPFGLGTSIVYNYFDYQFKNNTTATYQILICLTEENLCGEIRSNESQPYQYKIYTEDEFFSKEEDGVYRNGDVFREKIHTNSNVCIERTLLQRNHAKVIYDTAGLKIIQ</sequence>
<name>A0A0X8VCG0_ANAPI</name>
<evidence type="ECO:0000313" key="3">
    <source>
        <dbReference type="Proteomes" id="UP000068026"/>
    </source>
</evidence>
<accession>A0A0X8VCG0</accession>
<gene>
    <name evidence="1" type="primary">vanW_2</name>
    <name evidence="1" type="ORF">CPRO_29190</name>
    <name evidence="2" type="ORF">SAMN02745151_00468</name>
</gene>
<keyword evidence="3" id="KW-1185">Reference proteome</keyword>
<dbReference type="EMBL" id="FQUA01000001">
    <property type="protein sequence ID" value="SHE34254.1"/>
    <property type="molecule type" value="Genomic_DNA"/>
</dbReference>
<reference evidence="1 3" key="1">
    <citation type="journal article" date="2016" name="Genome Announc.">
        <title>Complete Genome Sequence of the Amino Acid-Fermenting Clostridium propionicum X2 (DSM 1682).</title>
        <authorList>
            <person name="Poehlein A."/>
            <person name="Schlien K."/>
            <person name="Chowdhury N.P."/>
            <person name="Gottschalk G."/>
            <person name="Buckel W."/>
            <person name="Daniel R."/>
        </authorList>
    </citation>
    <scope>NUCLEOTIDE SEQUENCE [LARGE SCALE GENOMIC DNA]</scope>
    <source>
        <strain evidence="1 3">X2</strain>
    </source>
</reference>
<dbReference type="Proteomes" id="UP000184204">
    <property type="component" value="Unassembled WGS sequence"/>
</dbReference>
<reference evidence="3" key="2">
    <citation type="submission" date="2016-01" db="EMBL/GenBank/DDBJ databases">
        <authorList>
            <person name="Poehlein A."/>
            <person name="Schlien K."/>
            <person name="Gottschalk G."/>
            <person name="Buckel W."/>
            <person name="Daniel R."/>
        </authorList>
    </citation>
    <scope>NUCLEOTIDE SEQUENCE [LARGE SCALE GENOMIC DNA]</scope>
    <source>
        <strain evidence="3">X2</strain>
    </source>
</reference>
<dbReference type="AlphaFoldDB" id="A0A0X8VCG0"/>
<protein>
    <submittedName>
        <fullName evidence="1">Vancomycin B-type resistance protein VanW</fullName>
    </submittedName>
    <submittedName>
        <fullName evidence="2">Vancomycin resistance protein VanW</fullName>
    </submittedName>
</protein>
<evidence type="ECO:0000313" key="1">
    <source>
        <dbReference type="EMBL" id="AMJ42449.1"/>
    </source>
</evidence>
<dbReference type="RefSeq" id="WP_066053284.1">
    <property type="nucleotide sequence ID" value="NZ_CP014223.1"/>
</dbReference>
<proteinExistence type="predicted"/>
<organism evidence="2 4">
    <name type="scientific">Anaerotignum propionicum DSM 1682</name>
    <dbReference type="NCBI Taxonomy" id="991789"/>
    <lineage>
        <taxon>Bacteria</taxon>
        <taxon>Bacillati</taxon>
        <taxon>Bacillota</taxon>
        <taxon>Clostridia</taxon>
        <taxon>Lachnospirales</taxon>
        <taxon>Anaerotignaceae</taxon>
        <taxon>Anaerotignum</taxon>
    </lineage>
</organism>
<dbReference type="KEGG" id="cpro:CPRO_29190"/>